<evidence type="ECO:0000313" key="6">
    <source>
        <dbReference type="Proteomes" id="UP000198796"/>
    </source>
</evidence>
<dbReference type="Proteomes" id="UP000198796">
    <property type="component" value="Unassembled WGS sequence"/>
</dbReference>
<proteinExistence type="predicted"/>
<organism evidence="5 6">
    <name type="scientific">Poseidonocella pacifica</name>
    <dbReference type="NCBI Taxonomy" id="871651"/>
    <lineage>
        <taxon>Bacteria</taxon>
        <taxon>Pseudomonadati</taxon>
        <taxon>Pseudomonadota</taxon>
        <taxon>Alphaproteobacteria</taxon>
        <taxon>Rhodobacterales</taxon>
        <taxon>Roseobacteraceae</taxon>
        <taxon>Poseidonocella</taxon>
    </lineage>
</organism>
<dbReference type="AlphaFoldDB" id="A0A1I0V691"/>
<comment type="subcellular location">
    <subcellularLocation>
        <location evidence="1">Membrane</location>
        <topology evidence="1">Single-pass membrane protein</topology>
    </subcellularLocation>
</comment>
<keyword evidence="3" id="KW-0472">Membrane</keyword>
<feature type="compositionally biased region" description="Polar residues" evidence="4">
    <location>
        <begin position="313"/>
        <end position="322"/>
    </location>
</feature>
<evidence type="ECO:0000313" key="5">
    <source>
        <dbReference type="EMBL" id="SFA71798.1"/>
    </source>
</evidence>
<keyword evidence="3" id="KW-1133">Transmembrane helix</keyword>
<evidence type="ECO:0000256" key="1">
    <source>
        <dbReference type="ARBA" id="ARBA00004167"/>
    </source>
</evidence>
<dbReference type="InterPro" id="IPR029044">
    <property type="entry name" value="Nucleotide-diphossugar_trans"/>
</dbReference>
<evidence type="ECO:0000256" key="4">
    <source>
        <dbReference type="SAM" id="MobiDB-lite"/>
    </source>
</evidence>
<dbReference type="PANTHER" id="PTHR21461">
    <property type="entry name" value="GLYCOSYLTRANSFERASE FAMILY 92 PROTEIN"/>
    <property type="match status" value="1"/>
</dbReference>
<sequence>MTKITLHVGLDGSGAEHLQNQFSAQRERLANLGVRFPVGLGKSNHLRLFLGISEGQNSLAQHRGFRTKSAREDLRQSISKNLSDISIDKSTEHIIISAIQFRELSEFSELELLHDLLKEDGRDISVLLHISEPSRMLVSYYEEQIFLGRDHSLSRDINLCSKDDWWGACLSLRNACRIEDGYYPDIQGPPHWIDLDRTIDFWKSQFGVGAVSLFAPPSPENLEEYARSVKNAFSIDLEPTYHVLETRPSATTLARVRALNGLLSKLKSRGRVIPPKLHRSFANRLSVPGAPIDPGSLHKISARFDTKSLDPSKFSSPTNLQNLRKPKPSADWVEASPGDDFRASQYGAAFLPEIESATAKARKRSDQRGTGSTEDIRASHVLPPFAQSQFRSLSRSRFAPHNVMPPEDIAVPAAPFEDTTLARADTVLIVACMKNEAPYILEWIAHHRTIGVNRFLIYTNDCSDGTDALLDRLDTLGIVEHRRNENWRGKSPQQFALNQAQREPSLRSADWIIHIDVDEFIDIRCGNGTLHDALERMPDATNIAMTWRLFGANGKSTLSDALVIEEFDRAAPRFCPKPHTAWGIKTMFRNTGSYGKMSCHRPNKLDPDRRGEVRWMNGSGRDITEEVIDRGWRSSVKSVGYELIQLNHYALRSAESFLIKRQRGRALHVDRTIGLNYWIRMDWSYHRDLSIQRNLPRLKAELARILSDPEVRRLNDAGRKWHRDKAAELRADPEFADLYEKALSLNLTETERAAYALALDMES</sequence>
<evidence type="ECO:0000256" key="3">
    <source>
        <dbReference type="ARBA" id="ARBA00022989"/>
    </source>
</evidence>
<name>A0A1I0V691_9RHOB</name>
<dbReference type="Pfam" id="PF13704">
    <property type="entry name" value="Glyco_tranf_2_4"/>
    <property type="match status" value="1"/>
</dbReference>
<dbReference type="EMBL" id="FOJU01000001">
    <property type="protein sequence ID" value="SFA71798.1"/>
    <property type="molecule type" value="Genomic_DNA"/>
</dbReference>
<keyword evidence="6" id="KW-1185">Reference proteome</keyword>
<dbReference type="GO" id="GO:0016757">
    <property type="term" value="F:glycosyltransferase activity"/>
    <property type="evidence" value="ECO:0007669"/>
    <property type="project" value="TreeGrafter"/>
</dbReference>
<evidence type="ECO:0000256" key="2">
    <source>
        <dbReference type="ARBA" id="ARBA00022692"/>
    </source>
</evidence>
<protein>
    <submittedName>
        <fullName evidence="5">Glycosyl transferase family 2</fullName>
    </submittedName>
</protein>
<dbReference type="PANTHER" id="PTHR21461:SF69">
    <property type="entry name" value="GLYCOSYLTRANSFERASE FAMILY 92 PROTEIN"/>
    <property type="match status" value="1"/>
</dbReference>
<gene>
    <name evidence="5" type="ORF">SAMN05421688_0334</name>
</gene>
<reference evidence="5 6" key="1">
    <citation type="submission" date="2016-10" db="EMBL/GenBank/DDBJ databases">
        <authorList>
            <person name="de Groot N.N."/>
        </authorList>
    </citation>
    <scope>NUCLEOTIDE SEQUENCE [LARGE SCALE GENOMIC DNA]</scope>
    <source>
        <strain evidence="5 6">DSM 29316</strain>
    </source>
</reference>
<dbReference type="RefSeq" id="WP_092059971.1">
    <property type="nucleotide sequence ID" value="NZ_FOJU01000001.1"/>
</dbReference>
<dbReference type="SUPFAM" id="SSF53448">
    <property type="entry name" value="Nucleotide-diphospho-sugar transferases"/>
    <property type="match status" value="1"/>
</dbReference>
<dbReference type="STRING" id="871651.SAMN05421688_0334"/>
<keyword evidence="5" id="KW-0808">Transferase</keyword>
<keyword evidence="2" id="KW-0812">Transmembrane</keyword>
<dbReference type="GO" id="GO:0016020">
    <property type="term" value="C:membrane"/>
    <property type="evidence" value="ECO:0007669"/>
    <property type="project" value="UniProtKB-SubCell"/>
</dbReference>
<dbReference type="GO" id="GO:0005737">
    <property type="term" value="C:cytoplasm"/>
    <property type="evidence" value="ECO:0007669"/>
    <property type="project" value="TreeGrafter"/>
</dbReference>
<dbReference type="OrthoDB" id="4964299at2"/>
<feature type="region of interest" description="Disordered" evidence="4">
    <location>
        <begin position="308"/>
        <end position="334"/>
    </location>
</feature>
<accession>A0A1I0V691</accession>